<dbReference type="GO" id="GO:0005871">
    <property type="term" value="C:kinesin complex"/>
    <property type="evidence" value="ECO:0007669"/>
    <property type="project" value="InterPro"/>
</dbReference>
<dbReference type="GO" id="GO:0019894">
    <property type="term" value="F:kinesin binding"/>
    <property type="evidence" value="ECO:0007669"/>
    <property type="project" value="TreeGrafter"/>
</dbReference>
<dbReference type="EMBL" id="JFKE01000009">
    <property type="protein sequence ID" value="KAJ54331.1"/>
    <property type="molecule type" value="Genomic_DNA"/>
</dbReference>
<comment type="subcellular location">
    <subcellularLocation>
        <location evidence="1">Cytoplasm</location>
        <location evidence="1">Cytoskeleton</location>
    </subcellularLocation>
</comment>
<dbReference type="PROSITE" id="PS50005">
    <property type="entry name" value="TPR"/>
    <property type="match status" value="2"/>
</dbReference>
<dbReference type="InterPro" id="IPR011990">
    <property type="entry name" value="TPR-like_helical_dom_sf"/>
</dbReference>
<reference evidence="13 14" key="1">
    <citation type="submission" date="2014-03" db="EMBL/GenBank/DDBJ databases">
        <title>Draft Genome Sequence of Actibacterium mucosum KCTC 23349, a Marine Alphaproteobacterium with Complex Ionic Requirements Isolated from Mediterranean Seawater at Malvarrosa Beach, Valencia, Spain.</title>
        <authorList>
            <person name="Arahal D.R."/>
            <person name="Shao Z."/>
            <person name="Lai Q."/>
            <person name="Pujalte M.J."/>
        </authorList>
    </citation>
    <scope>NUCLEOTIDE SEQUENCE [LARGE SCALE GENOMIC DNA]</scope>
    <source>
        <strain evidence="13 14">KCTC 23349</strain>
    </source>
</reference>
<dbReference type="Pfam" id="PF13374">
    <property type="entry name" value="TPR_10"/>
    <property type="match status" value="1"/>
</dbReference>
<accession>A0A037ZFL5</accession>
<evidence type="ECO:0000256" key="3">
    <source>
        <dbReference type="ARBA" id="ARBA00022490"/>
    </source>
</evidence>
<keyword evidence="9" id="KW-0206">Cytoskeleton</keyword>
<keyword evidence="4" id="KW-0493">Microtubule</keyword>
<feature type="non-terminal residue" evidence="13">
    <location>
        <position position="371"/>
    </location>
</feature>
<evidence type="ECO:0000256" key="5">
    <source>
        <dbReference type="ARBA" id="ARBA00022737"/>
    </source>
</evidence>
<dbReference type="Pfam" id="PF13432">
    <property type="entry name" value="TPR_16"/>
    <property type="match status" value="1"/>
</dbReference>
<dbReference type="AlphaFoldDB" id="A0A037ZFL5"/>
<proteinExistence type="inferred from homology"/>
<gene>
    <name evidence="13" type="ORF">ACMU_19100</name>
</gene>
<feature type="repeat" description="TPR" evidence="10">
    <location>
        <begin position="323"/>
        <end position="356"/>
    </location>
</feature>
<feature type="transmembrane region" description="Helical" evidence="12">
    <location>
        <begin position="12"/>
        <end position="30"/>
    </location>
</feature>
<dbReference type="GO" id="GO:0005874">
    <property type="term" value="C:microtubule"/>
    <property type="evidence" value="ECO:0007669"/>
    <property type="project" value="UniProtKB-KW"/>
</dbReference>
<dbReference type="PANTHER" id="PTHR45783">
    <property type="entry name" value="KINESIN LIGHT CHAIN"/>
    <property type="match status" value="1"/>
</dbReference>
<dbReference type="Gene3D" id="1.25.40.10">
    <property type="entry name" value="Tetratricopeptide repeat domain"/>
    <property type="match status" value="2"/>
</dbReference>
<dbReference type="Pfam" id="PF13424">
    <property type="entry name" value="TPR_12"/>
    <property type="match status" value="1"/>
</dbReference>
<feature type="repeat" description="TPR" evidence="10">
    <location>
        <begin position="166"/>
        <end position="199"/>
    </location>
</feature>
<name>A0A037ZFL5_9RHOB</name>
<keyword evidence="12" id="KW-1133">Transmembrane helix</keyword>
<dbReference type="InterPro" id="IPR002151">
    <property type="entry name" value="Kinesin_light"/>
</dbReference>
<evidence type="ECO:0000313" key="13">
    <source>
        <dbReference type="EMBL" id="KAJ54331.1"/>
    </source>
</evidence>
<dbReference type="OrthoDB" id="9787760at2"/>
<evidence type="ECO:0000256" key="10">
    <source>
        <dbReference type="PROSITE-ProRule" id="PRU00339"/>
    </source>
</evidence>
<dbReference type="SMART" id="SM00028">
    <property type="entry name" value="TPR"/>
    <property type="match status" value="4"/>
</dbReference>
<organism evidence="13 14">
    <name type="scientific">Actibacterium mucosum KCTC 23349</name>
    <dbReference type="NCBI Taxonomy" id="1454373"/>
    <lineage>
        <taxon>Bacteria</taxon>
        <taxon>Pseudomonadati</taxon>
        <taxon>Pseudomonadota</taxon>
        <taxon>Alphaproteobacteria</taxon>
        <taxon>Rhodobacterales</taxon>
        <taxon>Roseobacteraceae</taxon>
        <taxon>Actibacterium</taxon>
    </lineage>
</organism>
<evidence type="ECO:0000256" key="7">
    <source>
        <dbReference type="ARBA" id="ARBA00023054"/>
    </source>
</evidence>
<keyword evidence="8" id="KW-0505">Motor protein</keyword>
<evidence type="ECO:0000256" key="12">
    <source>
        <dbReference type="SAM" id="Phobius"/>
    </source>
</evidence>
<keyword evidence="14" id="KW-1185">Reference proteome</keyword>
<dbReference type="RefSeq" id="WP_152544670.1">
    <property type="nucleotide sequence ID" value="NZ_JFKE01000009.1"/>
</dbReference>
<dbReference type="Proteomes" id="UP000026249">
    <property type="component" value="Unassembled WGS sequence"/>
</dbReference>
<keyword evidence="5" id="KW-0677">Repeat</keyword>
<dbReference type="GO" id="GO:0007018">
    <property type="term" value="P:microtubule-based movement"/>
    <property type="evidence" value="ECO:0007669"/>
    <property type="project" value="TreeGrafter"/>
</dbReference>
<protein>
    <submittedName>
        <fullName evidence="13">Uncharacterized protein</fullName>
    </submittedName>
</protein>
<evidence type="ECO:0000256" key="4">
    <source>
        <dbReference type="ARBA" id="ARBA00022701"/>
    </source>
</evidence>
<keyword evidence="3" id="KW-0963">Cytoplasm</keyword>
<dbReference type="GO" id="GO:0005737">
    <property type="term" value="C:cytoplasm"/>
    <property type="evidence" value="ECO:0007669"/>
    <property type="project" value="TreeGrafter"/>
</dbReference>
<dbReference type="PANTHER" id="PTHR45783:SF3">
    <property type="entry name" value="KINESIN LIGHT CHAIN"/>
    <property type="match status" value="1"/>
</dbReference>
<evidence type="ECO:0000256" key="9">
    <source>
        <dbReference type="ARBA" id="ARBA00023212"/>
    </source>
</evidence>
<dbReference type="SUPFAM" id="SSF48452">
    <property type="entry name" value="TPR-like"/>
    <property type="match status" value="1"/>
</dbReference>
<evidence type="ECO:0000256" key="2">
    <source>
        <dbReference type="ARBA" id="ARBA00009622"/>
    </source>
</evidence>
<evidence type="ECO:0000256" key="8">
    <source>
        <dbReference type="ARBA" id="ARBA00023175"/>
    </source>
</evidence>
<sequence>MWEFLKTNALEVGIFGSLASIVAVLVGGSIPDWIRTLFAKPAPPEQPKPPRIDVITMTPQQFAQTQREMLTQTQAEVEKTHGAERRQLQDKIDELNRRLANPEEALSQQHAKILDLEARLERLGNRIGGDRLTAARDALRAGDFTLANDIFAEVDAARELDVQEAASAAFGLGEVAEAQVRWADAATHYDKAARLNPTFDTLNKAREFAWRSGDYATALRHGEDLLELARKLDDQEKLSLALNEHAITLQDTGRFDEAEPLYLEARDITREVHGTTHPDYATALNNLAGLLRATGRFDAAEPLYREALEIGRKVHGAAHPDYASRLNNLAALLRDTGRFDEAEPLFRDALEIDRKVNGTAHPDYASRLNNL</sequence>
<evidence type="ECO:0000256" key="6">
    <source>
        <dbReference type="ARBA" id="ARBA00022803"/>
    </source>
</evidence>
<evidence type="ECO:0000313" key="14">
    <source>
        <dbReference type="Proteomes" id="UP000026249"/>
    </source>
</evidence>
<evidence type="ECO:0000256" key="11">
    <source>
        <dbReference type="SAM" id="Coils"/>
    </source>
</evidence>
<keyword evidence="12" id="KW-0472">Membrane</keyword>
<dbReference type="InterPro" id="IPR019734">
    <property type="entry name" value="TPR_rpt"/>
</dbReference>
<keyword evidence="12" id="KW-0812">Transmembrane</keyword>
<dbReference type="STRING" id="1454373.ACMU_19100"/>
<keyword evidence="6 10" id="KW-0802">TPR repeat</keyword>
<feature type="coiled-coil region" evidence="11">
    <location>
        <begin position="78"/>
        <end position="126"/>
    </location>
</feature>
<comment type="caution">
    <text evidence="13">The sequence shown here is derived from an EMBL/GenBank/DDBJ whole genome shotgun (WGS) entry which is preliminary data.</text>
</comment>
<evidence type="ECO:0000256" key="1">
    <source>
        <dbReference type="ARBA" id="ARBA00004245"/>
    </source>
</evidence>
<keyword evidence="7 11" id="KW-0175">Coiled coil</keyword>
<comment type="similarity">
    <text evidence="2">Belongs to the kinesin light chain family.</text>
</comment>